<dbReference type="GO" id="GO:0003677">
    <property type="term" value="F:DNA binding"/>
    <property type="evidence" value="ECO:0007669"/>
    <property type="project" value="InterPro"/>
</dbReference>
<dbReference type="NCBIfam" id="TIGR02937">
    <property type="entry name" value="sigma70-ECF"/>
    <property type="match status" value="1"/>
</dbReference>
<comment type="caution">
    <text evidence="5">The sequence shown here is derived from an EMBL/GenBank/DDBJ whole genome shotgun (WGS) entry which is preliminary data.</text>
</comment>
<gene>
    <name evidence="5" type="ORF">D777_00159</name>
</gene>
<dbReference type="AlphaFoldDB" id="A0A072N6N5"/>
<dbReference type="STRING" id="1137280.D777_00159"/>
<evidence type="ECO:0000259" key="4">
    <source>
        <dbReference type="Pfam" id="PF08281"/>
    </source>
</evidence>
<keyword evidence="1" id="KW-0805">Transcription regulation</keyword>
<dbReference type="PANTHER" id="PTHR43133">
    <property type="entry name" value="RNA POLYMERASE ECF-TYPE SIGMA FACTO"/>
    <property type="match status" value="1"/>
</dbReference>
<dbReference type="PATRIC" id="fig|1137280.3.peg.155"/>
<dbReference type="GO" id="GO:0016987">
    <property type="term" value="F:sigma factor activity"/>
    <property type="evidence" value="ECO:0007669"/>
    <property type="project" value="UniProtKB-KW"/>
</dbReference>
<proteinExistence type="predicted"/>
<dbReference type="GO" id="GO:0006352">
    <property type="term" value="P:DNA-templated transcription initiation"/>
    <property type="evidence" value="ECO:0007669"/>
    <property type="project" value="InterPro"/>
</dbReference>
<evidence type="ECO:0000256" key="2">
    <source>
        <dbReference type="ARBA" id="ARBA00023082"/>
    </source>
</evidence>
<evidence type="ECO:0000313" key="5">
    <source>
        <dbReference type="EMBL" id="KEF33151.1"/>
    </source>
</evidence>
<dbReference type="Pfam" id="PF08281">
    <property type="entry name" value="Sigma70_r4_2"/>
    <property type="match status" value="1"/>
</dbReference>
<dbReference type="InterPro" id="IPR039425">
    <property type="entry name" value="RNA_pol_sigma-70-like"/>
</dbReference>
<dbReference type="Gene3D" id="1.10.1740.10">
    <property type="match status" value="1"/>
</dbReference>
<keyword evidence="3" id="KW-0804">Transcription</keyword>
<sequence>MPEADDLLQGTVERLLGREVPDNVGLDRWAFRVCRNLWIDECRARKVRQQAAQQPELSDGQVFDGERKTAGEVELGQVNTAMDRLPAEQREIISLVAVQGMSYQEVSETLAIPKGTVMSRLARARAALVTMLNSEPAGTST</sequence>
<keyword evidence="6" id="KW-1185">Reference proteome</keyword>
<dbReference type="PANTHER" id="PTHR43133:SF25">
    <property type="entry name" value="RNA POLYMERASE SIGMA FACTOR RFAY-RELATED"/>
    <property type="match status" value="1"/>
</dbReference>
<dbReference type="Gene3D" id="1.10.10.10">
    <property type="entry name" value="Winged helix-like DNA-binding domain superfamily/Winged helix DNA-binding domain"/>
    <property type="match status" value="1"/>
</dbReference>
<name>A0A072N6N5_9GAMM</name>
<feature type="domain" description="RNA polymerase sigma factor 70 region 4 type 2" evidence="4">
    <location>
        <begin position="77"/>
        <end position="128"/>
    </location>
</feature>
<evidence type="ECO:0000256" key="3">
    <source>
        <dbReference type="ARBA" id="ARBA00023163"/>
    </source>
</evidence>
<evidence type="ECO:0000256" key="1">
    <source>
        <dbReference type="ARBA" id="ARBA00023015"/>
    </source>
</evidence>
<dbReference type="Proteomes" id="UP000035057">
    <property type="component" value="Unassembled WGS sequence"/>
</dbReference>
<dbReference type="EMBL" id="ANIE01000001">
    <property type="protein sequence ID" value="KEF33151.1"/>
    <property type="molecule type" value="Genomic_DNA"/>
</dbReference>
<organism evidence="5 6">
    <name type="scientific">Marinobacter nitratireducens</name>
    <dbReference type="NCBI Taxonomy" id="1137280"/>
    <lineage>
        <taxon>Bacteria</taxon>
        <taxon>Pseudomonadati</taxon>
        <taxon>Pseudomonadota</taxon>
        <taxon>Gammaproteobacteria</taxon>
        <taxon>Pseudomonadales</taxon>
        <taxon>Marinobacteraceae</taxon>
        <taxon>Marinobacter</taxon>
    </lineage>
</organism>
<accession>A0A072N6N5</accession>
<reference evidence="5 6" key="1">
    <citation type="submission" date="2012-12" db="EMBL/GenBank/DDBJ databases">
        <title>Genome assembly of Marinobacter sp. AK21.</title>
        <authorList>
            <person name="Khatri I."/>
            <person name="Kumar R."/>
            <person name="Vaidya B."/>
            <person name="Subramanian S."/>
            <person name="Pinnaka A."/>
        </authorList>
    </citation>
    <scope>NUCLEOTIDE SEQUENCE [LARGE SCALE GENOMIC DNA]</scope>
    <source>
        <strain evidence="5 6">AK21</strain>
    </source>
</reference>
<dbReference type="InterPro" id="IPR036388">
    <property type="entry name" value="WH-like_DNA-bd_sf"/>
</dbReference>
<dbReference type="InterPro" id="IPR014284">
    <property type="entry name" value="RNA_pol_sigma-70_dom"/>
</dbReference>
<dbReference type="InterPro" id="IPR013324">
    <property type="entry name" value="RNA_pol_sigma_r3/r4-like"/>
</dbReference>
<protein>
    <submittedName>
        <fullName evidence="5">Sigma-70 like sigma-factor</fullName>
    </submittedName>
</protein>
<evidence type="ECO:0000313" key="6">
    <source>
        <dbReference type="Proteomes" id="UP000035057"/>
    </source>
</evidence>
<dbReference type="InterPro" id="IPR013249">
    <property type="entry name" value="RNA_pol_sigma70_r4_t2"/>
</dbReference>
<keyword evidence="2" id="KW-0731">Sigma factor</keyword>
<dbReference type="SUPFAM" id="SSF88659">
    <property type="entry name" value="Sigma3 and sigma4 domains of RNA polymerase sigma factors"/>
    <property type="match status" value="1"/>
</dbReference>
<dbReference type="CDD" id="cd06171">
    <property type="entry name" value="Sigma70_r4"/>
    <property type="match status" value="1"/>
</dbReference>